<feature type="domain" description="Class II aldolase/adducin N-terminal" evidence="3">
    <location>
        <begin position="18"/>
        <end position="214"/>
    </location>
</feature>
<dbReference type="PANTHER" id="PTHR22789:SF0">
    <property type="entry name" value="3-OXO-TETRONATE 4-PHOSPHATE DECARBOXYLASE-RELATED"/>
    <property type="match status" value="1"/>
</dbReference>
<dbReference type="GO" id="GO:0046872">
    <property type="term" value="F:metal ion binding"/>
    <property type="evidence" value="ECO:0007669"/>
    <property type="project" value="UniProtKB-KW"/>
</dbReference>
<protein>
    <submittedName>
        <fullName evidence="4">Arad-like aldolase/epimerase</fullName>
    </submittedName>
</protein>
<dbReference type="GO" id="GO:0016832">
    <property type="term" value="F:aldehyde-lyase activity"/>
    <property type="evidence" value="ECO:0007669"/>
    <property type="project" value="TreeGrafter"/>
</dbReference>
<comment type="caution">
    <text evidence="4">The sequence shown here is derived from an EMBL/GenBank/DDBJ whole genome shotgun (WGS) entry which is preliminary data.</text>
</comment>
<evidence type="ECO:0000259" key="3">
    <source>
        <dbReference type="SMART" id="SM01007"/>
    </source>
</evidence>
<evidence type="ECO:0000313" key="5">
    <source>
        <dbReference type="Proteomes" id="UP000799772"/>
    </source>
</evidence>
<organism evidence="4 5">
    <name type="scientific">Rhizodiscina lignyota</name>
    <dbReference type="NCBI Taxonomy" id="1504668"/>
    <lineage>
        <taxon>Eukaryota</taxon>
        <taxon>Fungi</taxon>
        <taxon>Dikarya</taxon>
        <taxon>Ascomycota</taxon>
        <taxon>Pezizomycotina</taxon>
        <taxon>Dothideomycetes</taxon>
        <taxon>Pleosporomycetidae</taxon>
        <taxon>Aulographales</taxon>
        <taxon>Rhizodiscinaceae</taxon>
        <taxon>Rhizodiscina</taxon>
    </lineage>
</organism>
<name>A0A9P4I3R3_9PEZI</name>
<proteinExistence type="predicted"/>
<dbReference type="InterPro" id="IPR001303">
    <property type="entry name" value="Aldolase_II/adducin_N"/>
</dbReference>
<keyword evidence="2" id="KW-0456">Lyase</keyword>
<dbReference type="AlphaFoldDB" id="A0A9P4I3R3"/>
<dbReference type="PANTHER" id="PTHR22789">
    <property type="entry name" value="FUCULOSE PHOSPHATE ALDOLASE"/>
    <property type="match status" value="1"/>
</dbReference>
<dbReference type="SMART" id="SM01007">
    <property type="entry name" value="Aldolase_II"/>
    <property type="match status" value="1"/>
</dbReference>
<dbReference type="GO" id="GO:0019323">
    <property type="term" value="P:pentose catabolic process"/>
    <property type="evidence" value="ECO:0007669"/>
    <property type="project" value="TreeGrafter"/>
</dbReference>
<sequence length="266" mass="29685">MRDNEITEISQISEELLCKYLHACHILHYHDLLDAYGHISVRLSPSTFLMCRYLAPALAASTDDLVVYKVEDGEAVAADAPRGFSERFIHSEIYKAYPETQSVLHSHSLDVVPFSISSTPLQACFHRAGFLGTAVPVWDVATVYREYPDYLQDMKVTDTRLGLDLAKSLGSAVNGQPTHPVVLMRGHGFVATSDSLEMTVLRGVYTTQNAKVQMAAVGLGEQIQFMTEREGKSTGKTGVVKPWPLWVREVEENPLYRNDLSKQNRP</sequence>
<keyword evidence="5" id="KW-1185">Reference proteome</keyword>
<dbReference type="Pfam" id="PF00596">
    <property type="entry name" value="Aldolase_II"/>
    <property type="match status" value="1"/>
</dbReference>
<gene>
    <name evidence="4" type="ORF">NA57DRAFT_62460</name>
</gene>
<evidence type="ECO:0000256" key="1">
    <source>
        <dbReference type="ARBA" id="ARBA00022723"/>
    </source>
</evidence>
<dbReference type="InterPro" id="IPR050197">
    <property type="entry name" value="Aldolase_class_II_sugar_metab"/>
</dbReference>
<keyword evidence="1" id="KW-0479">Metal-binding</keyword>
<dbReference type="Gene3D" id="3.40.225.10">
    <property type="entry name" value="Class II aldolase/adducin N-terminal domain"/>
    <property type="match status" value="1"/>
</dbReference>
<dbReference type="SUPFAM" id="SSF53639">
    <property type="entry name" value="AraD/HMP-PK domain-like"/>
    <property type="match status" value="1"/>
</dbReference>
<evidence type="ECO:0000256" key="2">
    <source>
        <dbReference type="ARBA" id="ARBA00023239"/>
    </source>
</evidence>
<dbReference type="GO" id="GO:0005829">
    <property type="term" value="C:cytosol"/>
    <property type="evidence" value="ECO:0007669"/>
    <property type="project" value="TreeGrafter"/>
</dbReference>
<dbReference type="Proteomes" id="UP000799772">
    <property type="component" value="Unassembled WGS sequence"/>
</dbReference>
<evidence type="ECO:0000313" key="4">
    <source>
        <dbReference type="EMBL" id="KAF2092453.1"/>
    </source>
</evidence>
<accession>A0A9P4I3R3</accession>
<dbReference type="OrthoDB" id="2932980at2759"/>
<reference evidence="4" key="1">
    <citation type="journal article" date="2020" name="Stud. Mycol.">
        <title>101 Dothideomycetes genomes: a test case for predicting lifestyles and emergence of pathogens.</title>
        <authorList>
            <person name="Haridas S."/>
            <person name="Albert R."/>
            <person name="Binder M."/>
            <person name="Bloem J."/>
            <person name="Labutti K."/>
            <person name="Salamov A."/>
            <person name="Andreopoulos B."/>
            <person name="Baker S."/>
            <person name="Barry K."/>
            <person name="Bills G."/>
            <person name="Bluhm B."/>
            <person name="Cannon C."/>
            <person name="Castanera R."/>
            <person name="Culley D."/>
            <person name="Daum C."/>
            <person name="Ezra D."/>
            <person name="Gonzalez J."/>
            <person name="Henrissat B."/>
            <person name="Kuo A."/>
            <person name="Liang C."/>
            <person name="Lipzen A."/>
            <person name="Lutzoni F."/>
            <person name="Magnuson J."/>
            <person name="Mondo S."/>
            <person name="Nolan M."/>
            <person name="Ohm R."/>
            <person name="Pangilinan J."/>
            <person name="Park H.-J."/>
            <person name="Ramirez L."/>
            <person name="Alfaro M."/>
            <person name="Sun H."/>
            <person name="Tritt A."/>
            <person name="Yoshinaga Y."/>
            <person name="Zwiers L.-H."/>
            <person name="Turgeon B."/>
            <person name="Goodwin S."/>
            <person name="Spatafora J."/>
            <person name="Crous P."/>
            <person name="Grigoriev I."/>
        </authorList>
    </citation>
    <scope>NUCLEOTIDE SEQUENCE</scope>
    <source>
        <strain evidence="4">CBS 133067</strain>
    </source>
</reference>
<dbReference type="EMBL" id="ML978146">
    <property type="protein sequence ID" value="KAF2092453.1"/>
    <property type="molecule type" value="Genomic_DNA"/>
</dbReference>
<dbReference type="InterPro" id="IPR036409">
    <property type="entry name" value="Aldolase_II/adducin_N_sf"/>
</dbReference>